<dbReference type="Proteomes" id="UP000735302">
    <property type="component" value="Unassembled WGS sequence"/>
</dbReference>
<sequence>MKSIFYTAFISFIKHFTDAWISGTLSLKSAGTIHTQRYRLERISWVLSPASKTDRREKPLDHRCDKRAPQCETKTNEERSSEFYFHNNPQNVIEMRLEKMVLRIRVRAPKLRLTPSLAWVIVV</sequence>
<comment type="caution">
    <text evidence="2">The sequence shown here is derived from an EMBL/GenBank/DDBJ whole genome shotgun (WGS) entry which is preliminary data.</text>
</comment>
<dbReference type="EMBL" id="BLXT01002135">
    <property type="protein sequence ID" value="GFN91415.1"/>
    <property type="molecule type" value="Genomic_DNA"/>
</dbReference>
<name>A0AAV3YWD6_9GAST</name>
<proteinExistence type="predicted"/>
<dbReference type="AlphaFoldDB" id="A0AAV3YWD6"/>
<protein>
    <submittedName>
        <fullName evidence="2">Uncharacterized protein</fullName>
    </submittedName>
</protein>
<evidence type="ECO:0000256" key="1">
    <source>
        <dbReference type="SAM" id="MobiDB-lite"/>
    </source>
</evidence>
<gene>
    <name evidence="2" type="ORF">PoB_001792100</name>
</gene>
<reference evidence="2 3" key="1">
    <citation type="journal article" date="2021" name="Elife">
        <title>Chloroplast acquisition without the gene transfer in kleptoplastic sea slugs, Plakobranchus ocellatus.</title>
        <authorList>
            <person name="Maeda T."/>
            <person name="Takahashi S."/>
            <person name="Yoshida T."/>
            <person name="Shimamura S."/>
            <person name="Takaki Y."/>
            <person name="Nagai Y."/>
            <person name="Toyoda A."/>
            <person name="Suzuki Y."/>
            <person name="Arimoto A."/>
            <person name="Ishii H."/>
            <person name="Satoh N."/>
            <person name="Nishiyama T."/>
            <person name="Hasebe M."/>
            <person name="Maruyama T."/>
            <person name="Minagawa J."/>
            <person name="Obokata J."/>
            <person name="Shigenobu S."/>
        </authorList>
    </citation>
    <scope>NUCLEOTIDE SEQUENCE [LARGE SCALE GENOMIC DNA]</scope>
</reference>
<accession>A0AAV3YWD6</accession>
<feature type="region of interest" description="Disordered" evidence="1">
    <location>
        <begin position="53"/>
        <end position="76"/>
    </location>
</feature>
<evidence type="ECO:0000313" key="3">
    <source>
        <dbReference type="Proteomes" id="UP000735302"/>
    </source>
</evidence>
<keyword evidence="3" id="KW-1185">Reference proteome</keyword>
<evidence type="ECO:0000313" key="2">
    <source>
        <dbReference type="EMBL" id="GFN91415.1"/>
    </source>
</evidence>
<organism evidence="2 3">
    <name type="scientific">Plakobranchus ocellatus</name>
    <dbReference type="NCBI Taxonomy" id="259542"/>
    <lineage>
        <taxon>Eukaryota</taxon>
        <taxon>Metazoa</taxon>
        <taxon>Spiralia</taxon>
        <taxon>Lophotrochozoa</taxon>
        <taxon>Mollusca</taxon>
        <taxon>Gastropoda</taxon>
        <taxon>Heterobranchia</taxon>
        <taxon>Euthyneura</taxon>
        <taxon>Panpulmonata</taxon>
        <taxon>Sacoglossa</taxon>
        <taxon>Placobranchoidea</taxon>
        <taxon>Plakobranchidae</taxon>
        <taxon>Plakobranchus</taxon>
    </lineage>
</organism>